<keyword evidence="3" id="KW-0732">Signal</keyword>
<reference evidence="4" key="2">
    <citation type="submission" date="2015-06" db="UniProtKB">
        <authorList>
            <consortium name="EnsemblMetazoa"/>
        </authorList>
    </citation>
    <scope>IDENTIFICATION</scope>
</reference>
<reference evidence="5" key="1">
    <citation type="submission" date="2011-08" db="EMBL/GenBank/DDBJ databases">
        <authorList>
            <person name="Rombauts S."/>
        </authorList>
    </citation>
    <scope>NUCLEOTIDE SEQUENCE</scope>
    <source>
        <strain evidence="5">London</strain>
    </source>
</reference>
<keyword evidence="5" id="KW-1185">Reference proteome</keyword>
<gene>
    <name evidence="4" type="primary">107365555</name>
</gene>
<feature type="signal peptide" evidence="3">
    <location>
        <begin position="1"/>
        <end position="18"/>
    </location>
</feature>
<dbReference type="OMA" id="GYHYSTT"/>
<protein>
    <recommendedName>
        <fullName evidence="6">SXP/RAL-2 family protein Ani s 5-like cation-binding domain-containing protein</fullName>
    </recommendedName>
</protein>
<feature type="chain" id="PRO_5004581562" description="SXP/RAL-2 family protein Ani s 5-like cation-binding domain-containing protein" evidence="3">
    <location>
        <begin position="19"/>
        <end position="230"/>
    </location>
</feature>
<evidence type="ECO:0000313" key="5">
    <source>
        <dbReference type="Proteomes" id="UP000015104"/>
    </source>
</evidence>
<evidence type="ECO:0000256" key="1">
    <source>
        <dbReference type="SAM" id="Coils"/>
    </source>
</evidence>
<feature type="coiled-coil region" evidence="1">
    <location>
        <begin position="144"/>
        <end position="188"/>
    </location>
</feature>
<evidence type="ECO:0000313" key="4">
    <source>
        <dbReference type="EnsemblMetazoa" id="tetur15g01780.1"/>
    </source>
</evidence>
<sequence length="230" mass="27148">MLIKYRITLPFIVTLCFAKCIIGTQSGWYFPPFDGDKLQRKSRGHGYHYSTTPNGPNGQDQETSFSNENYQSNSILSSMERIKSIADYQSNQLSQATTKANEVEYRLAAAVDLTRRHRMHFFYGLMLQSYNYIKDLRVKGQKMVKDIRKQINRLTRLSRKASNKKYKLNSQMEEMEKLMISSNELENKINHSVDEFNDILEDFMTEVYKKKSRNFESNQDYPVQQRITWE</sequence>
<dbReference type="KEGG" id="tut:107365555"/>
<feature type="compositionally biased region" description="Polar residues" evidence="2">
    <location>
        <begin position="49"/>
        <end position="63"/>
    </location>
</feature>
<evidence type="ECO:0000256" key="3">
    <source>
        <dbReference type="SAM" id="SignalP"/>
    </source>
</evidence>
<name>T1KMI9_TETUR</name>
<dbReference type="EnsemblMetazoa" id="tetur15g01780.1">
    <property type="protein sequence ID" value="tetur15g01780.1"/>
    <property type="gene ID" value="tetur15g01780"/>
</dbReference>
<dbReference type="EMBL" id="CAEY01000244">
    <property type="status" value="NOT_ANNOTATED_CDS"/>
    <property type="molecule type" value="Genomic_DNA"/>
</dbReference>
<proteinExistence type="predicted"/>
<keyword evidence="1" id="KW-0175">Coiled coil</keyword>
<dbReference type="HOGENOM" id="CLU_1206152_0_0_1"/>
<dbReference type="OrthoDB" id="10427652at2759"/>
<accession>T1KMI9</accession>
<feature type="region of interest" description="Disordered" evidence="2">
    <location>
        <begin position="41"/>
        <end position="63"/>
    </location>
</feature>
<dbReference type="AlphaFoldDB" id="T1KMI9"/>
<evidence type="ECO:0008006" key="6">
    <source>
        <dbReference type="Google" id="ProtNLM"/>
    </source>
</evidence>
<evidence type="ECO:0000256" key="2">
    <source>
        <dbReference type="SAM" id="MobiDB-lite"/>
    </source>
</evidence>
<organism evidence="4 5">
    <name type="scientific">Tetranychus urticae</name>
    <name type="common">Two-spotted spider mite</name>
    <dbReference type="NCBI Taxonomy" id="32264"/>
    <lineage>
        <taxon>Eukaryota</taxon>
        <taxon>Metazoa</taxon>
        <taxon>Ecdysozoa</taxon>
        <taxon>Arthropoda</taxon>
        <taxon>Chelicerata</taxon>
        <taxon>Arachnida</taxon>
        <taxon>Acari</taxon>
        <taxon>Acariformes</taxon>
        <taxon>Trombidiformes</taxon>
        <taxon>Prostigmata</taxon>
        <taxon>Eleutherengona</taxon>
        <taxon>Raphignathae</taxon>
        <taxon>Tetranychoidea</taxon>
        <taxon>Tetranychidae</taxon>
        <taxon>Tetranychus</taxon>
    </lineage>
</organism>
<dbReference type="Proteomes" id="UP000015104">
    <property type="component" value="Unassembled WGS sequence"/>
</dbReference>